<sequence length="255" mass="29340">MFRAKKKWGQNFLCDLGTIITITNAICPQREDHFLEIGPGLGALTKHLVDRAKSITAIEIDPDCVSLLRKTYPKVVVFNQNILSTNWSLLFRDKKRVVGNIPYYISSELLELFCNNHHYLVDVHIMLQKEVADRVLSKPGDKNFSRLSLFVQSYFDAEHIISIEPTCFSPVPSVKSSFIRLITKSKPTPINQTCYEIIKGAFSKRRKMIRNSLSSFFSDDDFIKMGINADKRAQQISRNEYEIMSSFYCQIGKKR</sequence>
<keyword evidence="1 7" id="KW-0963">Cytoplasm</keyword>
<dbReference type="NCBIfam" id="TIGR00755">
    <property type="entry name" value="ksgA"/>
    <property type="match status" value="1"/>
</dbReference>
<keyword evidence="5 7" id="KW-0949">S-adenosyl-L-methionine</keyword>
<dbReference type="GO" id="GO:0052908">
    <property type="term" value="F:16S rRNA (adenine(1518)-N(6)/adenine(1519)-N(6))-dimethyltransferase activity"/>
    <property type="evidence" value="ECO:0007669"/>
    <property type="project" value="UniProtKB-EC"/>
</dbReference>
<dbReference type="SUPFAM" id="SSF53335">
    <property type="entry name" value="S-adenosyl-L-methionine-dependent methyltransferases"/>
    <property type="match status" value="1"/>
</dbReference>
<evidence type="ECO:0000256" key="4">
    <source>
        <dbReference type="ARBA" id="ARBA00022679"/>
    </source>
</evidence>
<keyword evidence="2 7" id="KW-0698">rRNA processing</keyword>
<dbReference type="STRING" id="1561003.Ark11_0701"/>
<dbReference type="Gene3D" id="1.10.8.100">
    <property type="entry name" value="Ribosomal RNA adenine dimethylase-like, domain 2"/>
    <property type="match status" value="1"/>
</dbReference>
<keyword evidence="6 7" id="KW-0694">RNA-binding</keyword>
<dbReference type="OrthoDB" id="9814755at2"/>
<dbReference type="PANTHER" id="PTHR11727">
    <property type="entry name" value="DIMETHYLADENOSINE TRANSFERASE"/>
    <property type="match status" value="1"/>
</dbReference>
<keyword evidence="4 7" id="KW-0808">Transferase</keyword>
<dbReference type="EMBL" id="LN906597">
    <property type="protein sequence ID" value="CUT17536.1"/>
    <property type="molecule type" value="Genomic_DNA"/>
</dbReference>
<dbReference type="GO" id="GO:0003723">
    <property type="term" value="F:RNA binding"/>
    <property type="evidence" value="ECO:0007669"/>
    <property type="project" value="UniProtKB-UniRule"/>
</dbReference>
<dbReference type="SMART" id="SM00650">
    <property type="entry name" value="rADc"/>
    <property type="match status" value="1"/>
</dbReference>
<dbReference type="InterPro" id="IPR020598">
    <property type="entry name" value="rRNA_Ade_methylase_Trfase_N"/>
</dbReference>
<organism evidence="10 11">
    <name type="scientific">Candidatus Ichthyocystis hellenicum</name>
    <dbReference type="NCBI Taxonomy" id="1561003"/>
    <lineage>
        <taxon>Bacteria</taxon>
        <taxon>Pseudomonadati</taxon>
        <taxon>Pseudomonadota</taxon>
        <taxon>Betaproteobacteria</taxon>
        <taxon>Burkholderiales</taxon>
        <taxon>Candidatus Ichthyocystis</taxon>
    </lineage>
</organism>
<name>A0A0S4M2T0_9BURK</name>
<evidence type="ECO:0000256" key="7">
    <source>
        <dbReference type="HAMAP-Rule" id="MF_00607"/>
    </source>
</evidence>
<dbReference type="InterPro" id="IPR011530">
    <property type="entry name" value="rRNA_adenine_dimethylase"/>
</dbReference>
<reference evidence="11" key="1">
    <citation type="submission" date="2015-11" db="EMBL/GenBank/DDBJ databases">
        <authorList>
            <person name="Seth-Smith H.M.B."/>
        </authorList>
    </citation>
    <scope>NUCLEOTIDE SEQUENCE [LARGE SCALE GENOMIC DNA]</scope>
    <source>
        <strain evidence="11">2013Ark11</strain>
    </source>
</reference>
<dbReference type="EC" id="2.1.1.182" evidence="7"/>
<dbReference type="InterPro" id="IPR001737">
    <property type="entry name" value="KsgA/Erm"/>
</dbReference>
<evidence type="ECO:0000259" key="9">
    <source>
        <dbReference type="SMART" id="SM00650"/>
    </source>
</evidence>
<gene>
    <name evidence="7" type="primary">rsmA</name>
    <name evidence="7" type="synonym">ksgA</name>
    <name evidence="10" type="ORF">Ark11_0701</name>
</gene>
<evidence type="ECO:0000313" key="11">
    <source>
        <dbReference type="Proteomes" id="UP000198651"/>
    </source>
</evidence>
<evidence type="ECO:0000256" key="6">
    <source>
        <dbReference type="ARBA" id="ARBA00022884"/>
    </source>
</evidence>
<dbReference type="Proteomes" id="UP000198651">
    <property type="component" value="Chromosome I"/>
</dbReference>
<dbReference type="Pfam" id="PF00398">
    <property type="entry name" value="RrnaAD"/>
    <property type="match status" value="1"/>
</dbReference>
<evidence type="ECO:0000256" key="2">
    <source>
        <dbReference type="ARBA" id="ARBA00022552"/>
    </source>
</evidence>
<dbReference type="RefSeq" id="WP_092342958.1">
    <property type="nucleotide sequence ID" value="NZ_FLSL01000094.1"/>
</dbReference>
<keyword evidence="11" id="KW-1185">Reference proteome</keyword>
<dbReference type="AlphaFoldDB" id="A0A0S4M2T0"/>
<dbReference type="HAMAP" id="MF_00607">
    <property type="entry name" value="16SrRNA_methyltr_A"/>
    <property type="match status" value="1"/>
</dbReference>
<dbReference type="InterPro" id="IPR029063">
    <property type="entry name" value="SAM-dependent_MTases_sf"/>
</dbReference>
<protein>
    <recommendedName>
        <fullName evidence="7">Ribosomal RNA small subunit methyltransferase A</fullName>
        <ecNumber evidence="7">2.1.1.182</ecNumber>
    </recommendedName>
    <alternativeName>
        <fullName evidence="7">16S rRNA (adenine(1518)-N(6)/adenine(1519)-N(6))-dimethyltransferase</fullName>
    </alternativeName>
    <alternativeName>
        <fullName evidence="7">16S rRNA dimethyladenosine transferase</fullName>
    </alternativeName>
    <alternativeName>
        <fullName evidence="7">16S rRNA dimethylase</fullName>
    </alternativeName>
    <alternativeName>
        <fullName evidence="7">S-adenosylmethionine-6-N', N'-adenosyl(rRNA) dimethyltransferase</fullName>
    </alternativeName>
</protein>
<dbReference type="PANTHER" id="PTHR11727:SF7">
    <property type="entry name" value="DIMETHYLADENOSINE TRANSFERASE-RELATED"/>
    <property type="match status" value="1"/>
</dbReference>
<feature type="binding site" evidence="7 8">
    <location>
        <position position="38"/>
    </location>
    <ligand>
        <name>S-adenosyl-L-methionine</name>
        <dbReference type="ChEBI" id="CHEBI:59789"/>
    </ligand>
</feature>
<dbReference type="PATRIC" id="fig|1561003.3.peg.705"/>
<keyword evidence="3 7" id="KW-0489">Methyltransferase</keyword>
<feature type="binding site" evidence="7 8">
    <location>
        <position position="11"/>
    </location>
    <ligand>
        <name>S-adenosyl-L-methionine</name>
        <dbReference type="ChEBI" id="CHEBI:59789"/>
    </ligand>
</feature>
<comment type="function">
    <text evidence="7">Specifically dimethylates two adjacent adenosines (A1518 and A1519) in the loop of a conserved hairpin near the 3'-end of 16S rRNA in the 30S particle. May play a critical role in biogenesis of 30S subunits.</text>
</comment>
<dbReference type="PROSITE" id="PS51689">
    <property type="entry name" value="SAM_RNA_A_N6_MT"/>
    <property type="match status" value="1"/>
</dbReference>
<evidence type="ECO:0000256" key="3">
    <source>
        <dbReference type="ARBA" id="ARBA00022603"/>
    </source>
</evidence>
<evidence type="ECO:0000256" key="1">
    <source>
        <dbReference type="ARBA" id="ARBA00022490"/>
    </source>
</evidence>
<feature type="binding site" evidence="7 8">
    <location>
        <position position="13"/>
    </location>
    <ligand>
        <name>S-adenosyl-L-methionine</name>
        <dbReference type="ChEBI" id="CHEBI:59789"/>
    </ligand>
</feature>
<comment type="caution">
    <text evidence="7 8">Lacks conserved residue(s) required for the propagation of feature annotation.</text>
</comment>
<feature type="binding site" evidence="7 8">
    <location>
        <position position="100"/>
    </location>
    <ligand>
        <name>S-adenosyl-L-methionine</name>
        <dbReference type="ChEBI" id="CHEBI:59789"/>
    </ligand>
</feature>
<feature type="binding site" evidence="7 8">
    <location>
        <position position="59"/>
    </location>
    <ligand>
        <name>S-adenosyl-L-methionine</name>
        <dbReference type="ChEBI" id="CHEBI:59789"/>
    </ligand>
</feature>
<dbReference type="Gene3D" id="3.40.50.150">
    <property type="entry name" value="Vaccinia Virus protein VP39"/>
    <property type="match status" value="1"/>
</dbReference>
<proteinExistence type="inferred from homology"/>
<evidence type="ECO:0000256" key="5">
    <source>
        <dbReference type="ARBA" id="ARBA00022691"/>
    </source>
</evidence>
<evidence type="ECO:0000313" key="10">
    <source>
        <dbReference type="EMBL" id="CUT17536.1"/>
    </source>
</evidence>
<accession>A0A0S4M2T0</accession>
<evidence type="ECO:0000256" key="8">
    <source>
        <dbReference type="PROSITE-ProRule" id="PRU01026"/>
    </source>
</evidence>
<comment type="catalytic activity">
    <reaction evidence="7">
        <text>adenosine(1518)/adenosine(1519) in 16S rRNA + 4 S-adenosyl-L-methionine = N(6)-dimethyladenosine(1518)/N(6)-dimethyladenosine(1519) in 16S rRNA + 4 S-adenosyl-L-homocysteine + 4 H(+)</text>
        <dbReference type="Rhea" id="RHEA:19609"/>
        <dbReference type="Rhea" id="RHEA-COMP:10232"/>
        <dbReference type="Rhea" id="RHEA-COMP:10233"/>
        <dbReference type="ChEBI" id="CHEBI:15378"/>
        <dbReference type="ChEBI" id="CHEBI:57856"/>
        <dbReference type="ChEBI" id="CHEBI:59789"/>
        <dbReference type="ChEBI" id="CHEBI:74411"/>
        <dbReference type="ChEBI" id="CHEBI:74493"/>
        <dbReference type="EC" id="2.1.1.182"/>
    </reaction>
</comment>
<comment type="similarity">
    <text evidence="7">Belongs to the class I-like SAM-binding methyltransferase superfamily. rRNA adenine N(6)-methyltransferase family. RsmA subfamily.</text>
</comment>
<dbReference type="CDD" id="cd02440">
    <property type="entry name" value="AdoMet_MTases"/>
    <property type="match status" value="1"/>
</dbReference>
<feature type="domain" description="Ribosomal RNA adenine methylase transferase N-terminal" evidence="9">
    <location>
        <begin position="18"/>
        <end position="185"/>
    </location>
</feature>
<dbReference type="GO" id="GO:0005829">
    <property type="term" value="C:cytosol"/>
    <property type="evidence" value="ECO:0007669"/>
    <property type="project" value="TreeGrafter"/>
</dbReference>
<comment type="subcellular location">
    <subcellularLocation>
        <location evidence="7">Cytoplasm</location>
    </subcellularLocation>
</comment>
<dbReference type="InterPro" id="IPR023165">
    <property type="entry name" value="rRNA_Ade_diMease-like_C"/>
</dbReference>